<evidence type="ECO:0000256" key="1">
    <source>
        <dbReference type="SAM" id="MobiDB-lite"/>
    </source>
</evidence>
<gene>
    <name evidence="2" type="ORF">C7476_10327</name>
</gene>
<sequence>MRERWDDTEGGGADLSAPPPPRASLPEDVQPRPFAGFTYLRGRSRLSQLFSSISARTGSWAKFPRTDEHCHALRQTGVHLFVVGAQRGVCPRHAPFRAQGLQHEIGRRPTGQIVDQHSQIGKTVAVSVEFHSVNARSS</sequence>
<comment type="caution">
    <text evidence="2">The sequence shown here is derived from an EMBL/GenBank/DDBJ whole genome shotgun (WGS) entry which is preliminary data.</text>
</comment>
<accession>A0A368Z1S9</accession>
<name>A0A368Z1S9_9HYPH</name>
<proteinExistence type="predicted"/>
<dbReference type="EMBL" id="QPJM01000003">
    <property type="protein sequence ID" value="RCW85187.1"/>
    <property type="molecule type" value="Genomic_DNA"/>
</dbReference>
<feature type="region of interest" description="Disordered" evidence="1">
    <location>
        <begin position="1"/>
        <end position="30"/>
    </location>
</feature>
<dbReference type="AlphaFoldDB" id="A0A368Z1S9"/>
<protein>
    <submittedName>
        <fullName evidence="2">Uncharacterized protein</fullName>
    </submittedName>
</protein>
<evidence type="ECO:0000313" key="3">
    <source>
        <dbReference type="Proteomes" id="UP000253324"/>
    </source>
</evidence>
<dbReference type="Proteomes" id="UP000253324">
    <property type="component" value="Unassembled WGS sequence"/>
</dbReference>
<organism evidence="2 3">
    <name type="scientific">Phyllobacterium bourgognense</name>
    <dbReference type="NCBI Taxonomy" id="314236"/>
    <lineage>
        <taxon>Bacteria</taxon>
        <taxon>Pseudomonadati</taxon>
        <taxon>Pseudomonadota</taxon>
        <taxon>Alphaproteobacteria</taxon>
        <taxon>Hyphomicrobiales</taxon>
        <taxon>Phyllobacteriaceae</taxon>
        <taxon>Phyllobacterium</taxon>
    </lineage>
</organism>
<evidence type="ECO:0000313" key="2">
    <source>
        <dbReference type="EMBL" id="RCW85187.1"/>
    </source>
</evidence>
<keyword evidence="3" id="KW-1185">Reference proteome</keyword>
<reference evidence="2 3" key="1">
    <citation type="submission" date="2018-07" db="EMBL/GenBank/DDBJ databases">
        <title>Genomic Encyclopedia of Type Strains, Phase III (KMG-III): the genomes of soil and plant-associated and newly described type strains.</title>
        <authorList>
            <person name="Whitman W."/>
        </authorList>
    </citation>
    <scope>NUCLEOTIDE SEQUENCE [LARGE SCALE GENOMIC DNA]</scope>
    <source>
        <strain evidence="2 3">31-25a</strain>
    </source>
</reference>